<dbReference type="AlphaFoldDB" id="A0A1L7XLZ1"/>
<keyword evidence="2" id="KW-1185">Reference proteome</keyword>
<dbReference type="EMBL" id="FJOG01000034">
    <property type="protein sequence ID" value="CZR66052.1"/>
    <property type="molecule type" value="Genomic_DNA"/>
</dbReference>
<evidence type="ECO:0000313" key="2">
    <source>
        <dbReference type="Proteomes" id="UP000184330"/>
    </source>
</evidence>
<dbReference type="STRING" id="576137.A0A1L7XLZ1"/>
<organism evidence="1 2">
    <name type="scientific">Phialocephala subalpina</name>
    <dbReference type="NCBI Taxonomy" id="576137"/>
    <lineage>
        <taxon>Eukaryota</taxon>
        <taxon>Fungi</taxon>
        <taxon>Dikarya</taxon>
        <taxon>Ascomycota</taxon>
        <taxon>Pezizomycotina</taxon>
        <taxon>Leotiomycetes</taxon>
        <taxon>Helotiales</taxon>
        <taxon>Mollisiaceae</taxon>
        <taxon>Phialocephala</taxon>
        <taxon>Phialocephala fortinii species complex</taxon>
    </lineage>
</organism>
<evidence type="ECO:0000313" key="1">
    <source>
        <dbReference type="EMBL" id="CZR66052.1"/>
    </source>
</evidence>
<name>A0A1L7XLZ1_9HELO</name>
<reference evidence="1 2" key="1">
    <citation type="submission" date="2016-03" db="EMBL/GenBank/DDBJ databases">
        <authorList>
            <person name="Ploux O."/>
        </authorList>
    </citation>
    <scope>NUCLEOTIDE SEQUENCE [LARGE SCALE GENOMIC DNA]</scope>
    <source>
        <strain evidence="1 2">UAMH 11012</strain>
    </source>
</reference>
<proteinExistence type="predicted"/>
<sequence>MTCNELGGQNCCEETDMHCEDACEISAIQEEDELTSAGCPEGSTCAPEAGYCRWTTSSTKTATQTKTKTTASTITTTPTTSAVTHTSVATSTATDECVPGIERRSEVERGRFPNYCTRLCNVADRKEYPVWEIKSIPGETDQLILSMCEGINARVAARTIQSGLADGEDILSYNGPGVRNEAKCDDFCLALNAAAGNTYPSRDYLECDEYPPATFNPLGGAQTRVCIPSAQNSRTQCPMLGRVLANCGITKQGQKMMVRIVGGCSQYAKRSENPIPLLGARTTTIQLDNANSTLRNPNGDGSLLYVRVALGEIADGHYDLKVNFNGTIDNLTLLNSFGEEYARNDAPSGQTTLSFDVTGGSNLPLALIAWTENVVNVTYSGTGDLTNVSTTTSSSSAPTATSTTANKSGSGRVFIPLGMIFLSSLLMFVI</sequence>
<accession>A0A1L7XLZ1</accession>
<protein>
    <submittedName>
        <fullName evidence="1">Uncharacterized protein</fullName>
    </submittedName>
</protein>
<gene>
    <name evidence="1" type="ORF">PAC_15953</name>
</gene>
<dbReference type="OrthoDB" id="4440199at2759"/>
<dbReference type="Proteomes" id="UP000184330">
    <property type="component" value="Unassembled WGS sequence"/>
</dbReference>